<keyword evidence="4 7" id="KW-0378">Hydrolase</keyword>
<dbReference type="PANTHER" id="PTHR11717:SF7">
    <property type="entry name" value="LOW MOLECULAR WEIGHT PHOSPHOTYROSINE PROTEIN PHOSPHATASE"/>
    <property type="match status" value="1"/>
</dbReference>
<dbReference type="InterPro" id="IPR023485">
    <property type="entry name" value="Ptyr_pPase"/>
</dbReference>
<organism evidence="9 10">
    <name type="scientific">Cimex lectularius</name>
    <name type="common">Bed bug</name>
    <name type="synonym">Acanthia lectularia</name>
    <dbReference type="NCBI Taxonomy" id="79782"/>
    <lineage>
        <taxon>Eukaryota</taxon>
        <taxon>Metazoa</taxon>
        <taxon>Ecdysozoa</taxon>
        <taxon>Arthropoda</taxon>
        <taxon>Hexapoda</taxon>
        <taxon>Insecta</taxon>
        <taxon>Pterygota</taxon>
        <taxon>Neoptera</taxon>
        <taxon>Paraneoptera</taxon>
        <taxon>Hemiptera</taxon>
        <taxon>Heteroptera</taxon>
        <taxon>Panheteroptera</taxon>
        <taxon>Cimicomorpha</taxon>
        <taxon>Cimicidae</taxon>
        <taxon>Cimex</taxon>
    </lineage>
</organism>
<feature type="domain" description="Phosphotyrosine protein phosphatase I" evidence="8">
    <location>
        <begin position="6"/>
        <end position="154"/>
    </location>
</feature>
<evidence type="ECO:0000313" key="10">
    <source>
        <dbReference type="Proteomes" id="UP000494040"/>
    </source>
</evidence>
<comment type="function">
    <text evidence="7">Acts on tyrosine phosphorylated proteins, low-MW aryl phosphates and natural and synthetic acyl phosphates.</text>
</comment>
<gene>
    <name evidence="9" type="primary">106667855</name>
</gene>
<evidence type="ECO:0000256" key="3">
    <source>
        <dbReference type="ARBA" id="ARBA00022490"/>
    </source>
</evidence>
<dbReference type="SMART" id="SM00226">
    <property type="entry name" value="LMWPc"/>
    <property type="match status" value="1"/>
</dbReference>
<keyword evidence="10" id="KW-1185">Reference proteome</keyword>
<dbReference type="GO" id="GO:0004726">
    <property type="term" value="F:non-membrane spanning protein tyrosine phosphatase activity"/>
    <property type="evidence" value="ECO:0007669"/>
    <property type="project" value="InterPro"/>
</dbReference>
<dbReference type="EC" id="3.1.3.2" evidence="7"/>
<dbReference type="KEGG" id="clec:106667855"/>
<evidence type="ECO:0000256" key="6">
    <source>
        <dbReference type="PIRSR" id="PIRSR617867-1"/>
    </source>
</evidence>
<comment type="catalytic activity">
    <reaction evidence="7">
        <text>O-phospho-L-tyrosyl-[protein] + H2O = L-tyrosyl-[protein] + phosphate</text>
        <dbReference type="Rhea" id="RHEA:10684"/>
        <dbReference type="Rhea" id="RHEA-COMP:10136"/>
        <dbReference type="Rhea" id="RHEA-COMP:20101"/>
        <dbReference type="ChEBI" id="CHEBI:15377"/>
        <dbReference type="ChEBI" id="CHEBI:43474"/>
        <dbReference type="ChEBI" id="CHEBI:46858"/>
        <dbReference type="ChEBI" id="CHEBI:61978"/>
        <dbReference type="EC" id="3.1.3.48"/>
    </reaction>
</comment>
<keyword evidence="3 7" id="KW-0963">Cytoplasm</keyword>
<dbReference type="Proteomes" id="UP000494040">
    <property type="component" value="Unassembled WGS sequence"/>
</dbReference>
<dbReference type="GO" id="GO:0003993">
    <property type="term" value="F:acid phosphatase activity"/>
    <property type="evidence" value="ECO:0007669"/>
    <property type="project" value="UniProtKB-UniRule"/>
</dbReference>
<sequence>MSKGRKSVLFICLGNICRSPLAEAVFLHLIKERGLEDEWDVDSAALGPWHVGNGPDSRTMKVLKENNIPYSHSARQIEKADFNKYDYIFGMDHDNMSELNRLAPKNSTAKLELLGSYDPNGELIIKDPYYKSGDSGFYKCYDQCLRSCTAFLDKN</sequence>
<dbReference type="InterPro" id="IPR017867">
    <property type="entry name" value="Tyr_phospatase_low_mol_wt"/>
</dbReference>
<dbReference type="Gene3D" id="3.40.50.2300">
    <property type="match status" value="1"/>
</dbReference>
<dbReference type="PRINTS" id="PR00719">
    <property type="entry name" value="LMWPTPASE"/>
</dbReference>
<dbReference type="CDD" id="cd16343">
    <property type="entry name" value="LMWPTP"/>
    <property type="match status" value="1"/>
</dbReference>
<dbReference type="AlphaFoldDB" id="A0A8I6RS77"/>
<name>A0A8I6RS77_CIMLE</name>
<accession>A0A8I6RS77</accession>
<dbReference type="OrthoDB" id="3388at2759"/>
<feature type="active site" description="Proton donor" evidence="6">
    <location>
        <position position="127"/>
    </location>
</feature>
<comment type="similarity">
    <text evidence="2 7">Belongs to the low molecular weight phosphotyrosine protein phosphatase family.</text>
</comment>
<reference evidence="9" key="1">
    <citation type="submission" date="2022-01" db="UniProtKB">
        <authorList>
            <consortium name="EnsemblMetazoa"/>
        </authorList>
    </citation>
    <scope>IDENTIFICATION</scope>
</reference>
<evidence type="ECO:0000256" key="5">
    <source>
        <dbReference type="ARBA" id="ARBA00022912"/>
    </source>
</evidence>
<dbReference type="SUPFAM" id="SSF52788">
    <property type="entry name" value="Phosphotyrosine protein phosphatases I"/>
    <property type="match status" value="1"/>
</dbReference>
<evidence type="ECO:0000259" key="8">
    <source>
        <dbReference type="SMART" id="SM00226"/>
    </source>
</evidence>
<comment type="catalytic activity">
    <reaction evidence="7">
        <text>a phosphate monoester + H2O = an alcohol + phosphate</text>
        <dbReference type="Rhea" id="RHEA:15017"/>
        <dbReference type="ChEBI" id="CHEBI:15377"/>
        <dbReference type="ChEBI" id="CHEBI:30879"/>
        <dbReference type="ChEBI" id="CHEBI:43474"/>
        <dbReference type="ChEBI" id="CHEBI:67140"/>
        <dbReference type="EC" id="3.1.3.2"/>
    </reaction>
</comment>
<dbReference type="FunFam" id="3.40.50.2300:FF:000105">
    <property type="entry name" value="Low molecular weight phosphotyrosine protein"/>
    <property type="match status" value="1"/>
</dbReference>
<comment type="subcellular location">
    <subcellularLocation>
        <location evidence="1 7">Cytoplasm</location>
    </subcellularLocation>
</comment>
<feature type="active site" evidence="6">
    <location>
        <position position="18"/>
    </location>
</feature>
<dbReference type="EnsemblMetazoa" id="XM_014396079.2">
    <property type="protein sequence ID" value="XP_014251565.1"/>
    <property type="gene ID" value="LOC106667855"/>
</dbReference>
<evidence type="ECO:0000256" key="7">
    <source>
        <dbReference type="RuleBase" id="RU368115"/>
    </source>
</evidence>
<dbReference type="InterPro" id="IPR050438">
    <property type="entry name" value="LMW_PTPase"/>
</dbReference>
<evidence type="ECO:0000256" key="1">
    <source>
        <dbReference type="ARBA" id="ARBA00004496"/>
    </source>
</evidence>
<evidence type="ECO:0000313" key="9">
    <source>
        <dbReference type="EnsemblMetazoa" id="XP_014251564.1"/>
    </source>
</evidence>
<evidence type="ECO:0000256" key="4">
    <source>
        <dbReference type="ARBA" id="ARBA00022801"/>
    </source>
</evidence>
<dbReference type="OMA" id="VCHGNIC"/>
<dbReference type="PRINTS" id="PR00720">
    <property type="entry name" value="MAMMALPTPASE"/>
</dbReference>
<proteinExistence type="inferred from homology"/>
<dbReference type="PANTHER" id="PTHR11717">
    <property type="entry name" value="LOW MOLECULAR WEIGHT PROTEIN TYROSINE PHOSPHATASE"/>
    <property type="match status" value="1"/>
</dbReference>
<keyword evidence="5 7" id="KW-0904">Protein phosphatase</keyword>
<feature type="active site" description="Nucleophile" evidence="6">
    <location>
        <position position="12"/>
    </location>
</feature>
<evidence type="ECO:0000256" key="2">
    <source>
        <dbReference type="ARBA" id="ARBA00011063"/>
    </source>
</evidence>
<dbReference type="InterPro" id="IPR036196">
    <property type="entry name" value="Ptyr_pPase_sf"/>
</dbReference>
<dbReference type="EnsemblMetazoa" id="XM_014396078.2">
    <property type="protein sequence ID" value="XP_014251564.1"/>
    <property type="gene ID" value="LOC106667855"/>
</dbReference>
<dbReference type="InterPro" id="IPR002115">
    <property type="entry name" value="Tyr_Pase_low_mol_wt_mml"/>
</dbReference>
<dbReference type="EC" id="3.1.3.48" evidence="7"/>
<dbReference type="Pfam" id="PF01451">
    <property type="entry name" value="LMWPc"/>
    <property type="match status" value="1"/>
</dbReference>
<dbReference type="GO" id="GO:0005737">
    <property type="term" value="C:cytoplasm"/>
    <property type="evidence" value="ECO:0007669"/>
    <property type="project" value="UniProtKB-SubCell"/>
</dbReference>
<protein>
    <recommendedName>
        <fullName evidence="7">Low molecular weight phosphotyrosine protein phosphatase</fullName>
        <shortName evidence="7">LMW-PTP</shortName>
        <shortName evidence="7">LMW-PTPase</shortName>
        <ecNumber evidence="7">3.1.3.2</ecNumber>
        <ecNumber evidence="7">3.1.3.48</ecNumber>
    </recommendedName>
    <alternativeName>
        <fullName evidence="7">Low molecular weight cytosolic acid phosphatase</fullName>
    </alternativeName>
</protein>